<dbReference type="InterPro" id="IPR039535">
    <property type="entry name" value="ASST-like"/>
</dbReference>
<gene>
    <name evidence="2" type="ORF">B0H16DRAFT_308601</name>
</gene>
<dbReference type="Pfam" id="PF14269">
    <property type="entry name" value="Arylsulfotran_2"/>
    <property type="match status" value="1"/>
</dbReference>
<comment type="caution">
    <text evidence="2">The sequence shown here is derived from an EMBL/GenBank/DDBJ whole genome shotgun (WGS) entry which is preliminary data.</text>
</comment>
<reference evidence="2" key="1">
    <citation type="submission" date="2023-03" db="EMBL/GenBank/DDBJ databases">
        <title>Massive genome expansion in bonnet fungi (Mycena s.s.) driven by repeated elements and novel gene families across ecological guilds.</title>
        <authorList>
            <consortium name="Lawrence Berkeley National Laboratory"/>
            <person name="Harder C.B."/>
            <person name="Miyauchi S."/>
            <person name="Viragh M."/>
            <person name="Kuo A."/>
            <person name="Thoen E."/>
            <person name="Andreopoulos B."/>
            <person name="Lu D."/>
            <person name="Skrede I."/>
            <person name="Drula E."/>
            <person name="Henrissat B."/>
            <person name="Morin E."/>
            <person name="Kohler A."/>
            <person name="Barry K."/>
            <person name="LaButti K."/>
            <person name="Morin E."/>
            <person name="Salamov A."/>
            <person name="Lipzen A."/>
            <person name="Mereny Z."/>
            <person name="Hegedus B."/>
            <person name="Baldrian P."/>
            <person name="Stursova M."/>
            <person name="Weitz H."/>
            <person name="Taylor A."/>
            <person name="Grigoriev I.V."/>
            <person name="Nagy L.G."/>
            <person name="Martin F."/>
            <person name="Kauserud H."/>
        </authorList>
    </citation>
    <scope>NUCLEOTIDE SEQUENCE</scope>
    <source>
        <strain evidence="2">CBHHK182m</strain>
    </source>
</reference>
<evidence type="ECO:0000313" key="2">
    <source>
        <dbReference type="EMBL" id="KAJ7784739.1"/>
    </source>
</evidence>
<dbReference type="PANTHER" id="PTHR35340:SF5">
    <property type="entry name" value="ASST-DOMAIN-CONTAINING PROTEIN"/>
    <property type="match status" value="1"/>
</dbReference>
<proteinExistence type="predicted"/>
<dbReference type="Proteomes" id="UP001215598">
    <property type="component" value="Unassembled WGS sequence"/>
</dbReference>
<organism evidence="2 3">
    <name type="scientific">Mycena metata</name>
    <dbReference type="NCBI Taxonomy" id="1033252"/>
    <lineage>
        <taxon>Eukaryota</taxon>
        <taxon>Fungi</taxon>
        <taxon>Dikarya</taxon>
        <taxon>Basidiomycota</taxon>
        <taxon>Agaricomycotina</taxon>
        <taxon>Agaricomycetes</taxon>
        <taxon>Agaricomycetidae</taxon>
        <taxon>Agaricales</taxon>
        <taxon>Marasmiineae</taxon>
        <taxon>Mycenaceae</taxon>
        <taxon>Mycena</taxon>
    </lineage>
</organism>
<evidence type="ECO:0000313" key="3">
    <source>
        <dbReference type="Proteomes" id="UP001215598"/>
    </source>
</evidence>
<dbReference type="AlphaFoldDB" id="A0AAD7P1N9"/>
<protein>
    <submittedName>
        <fullName evidence="2">ASST-domain-containing protein</fullName>
    </submittedName>
</protein>
<feature type="signal peptide" evidence="1">
    <location>
        <begin position="1"/>
        <end position="20"/>
    </location>
</feature>
<keyword evidence="3" id="KW-1185">Reference proteome</keyword>
<dbReference type="InterPro" id="IPR053143">
    <property type="entry name" value="Arylsulfate_ST"/>
</dbReference>
<feature type="chain" id="PRO_5042267516" evidence="1">
    <location>
        <begin position="21"/>
        <end position="513"/>
    </location>
</feature>
<dbReference type="PANTHER" id="PTHR35340">
    <property type="entry name" value="PQQ ENZYME REPEAT PROTEIN-RELATED"/>
    <property type="match status" value="1"/>
</dbReference>
<evidence type="ECO:0000256" key="1">
    <source>
        <dbReference type="SAM" id="SignalP"/>
    </source>
</evidence>
<name>A0AAD7P1N9_9AGAR</name>
<accession>A0AAD7P1N9</accession>
<sequence>MHWSNFIPALAASFIPSTYALFETTYHSTSLAIQPFTVLERSPTYDPDNSTLFLVCPAGVAQPGPVIYKSTGELVWADPTLGGCDDLNYQTFEGEGHLTLWVGSGLAGSGAQVGSGFALILNNQYEVIRNISAVNPDNTDLHEFKIPGPNNDTALLTAYNPVPLDLSSIGGPVDGWYLNSLIQEVDIATGRVIFNWSSVDHIALTESFNNITISKTGTSQANPWDAVHINSIDKDSAGNYLISSRHCKTIYKISRNGTIIWRLGGHLTDFTPIGNETFFNWQHHARWRNNETQISLFDDGAAVLPGEDVVNEVVASGKFLIVDEAAMTVELAKRYLPSPNSAYSLAEGSTEPYGDTVVVGYGLHPWVTVHDASTQDVIFSAVIGPNASVTGVSNYRVFQTSTDVFVGRPSAPPSVAIVNGNTTTTNNTTTTIYVSWNGATHVASYTALTGDNSAAVQRKVVNVPKSGFETAVSVSTESLSAYVAVEALDSGGKVLGRSKVYGTGDGGVVGDIM</sequence>
<keyword evidence="1" id="KW-0732">Signal</keyword>
<dbReference type="EMBL" id="JARKIB010000002">
    <property type="protein sequence ID" value="KAJ7784739.1"/>
    <property type="molecule type" value="Genomic_DNA"/>
</dbReference>